<organism evidence="1 2">
    <name type="scientific">Lunasporangiospora selenospora</name>
    <dbReference type="NCBI Taxonomy" id="979761"/>
    <lineage>
        <taxon>Eukaryota</taxon>
        <taxon>Fungi</taxon>
        <taxon>Fungi incertae sedis</taxon>
        <taxon>Mucoromycota</taxon>
        <taxon>Mortierellomycotina</taxon>
        <taxon>Mortierellomycetes</taxon>
        <taxon>Mortierellales</taxon>
        <taxon>Mortierellaceae</taxon>
        <taxon>Lunasporangiospora</taxon>
    </lineage>
</organism>
<comment type="caution">
    <text evidence="1">The sequence shown here is derived from an EMBL/GenBank/DDBJ whole genome shotgun (WGS) entry which is preliminary data.</text>
</comment>
<dbReference type="GO" id="GO:0008081">
    <property type="term" value="F:phosphoric diester hydrolase activity"/>
    <property type="evidence" value="ECO:0007669"/>
    <property type="project" value="InterPro"/>
</dbReference>
<accession>A0A9P6G2M1</accession>
<dbReference type="EMBL" id="JAABOA010000104">
    <property type="protein sequence ID" value="KAF9585899.1"/>
    <property type="molecule type" value="Genomic_DNA"/>
</dbReference>
<evidence type="ECO:0000313" key="2">
    <source>
        <dbReference type="Proteomes" id="UP000780801"/>
    </source>
</evidence>
<dbReference type="OrthoDB" id="7984201at2759"/>
<dbReference type="GO" id="GO:0006629">
    <property type="term" value="P:lipid metabolic process"/>
    <property type="evidence" value="ECO:0007669"/>
    <property type="project" value="InterPro"/>
</dbReference>
<dbReference type="PANTHER" id="PTHR13593">
    <property type="match status" value="1"/>
</dbReference>
<dbReference type="SUPFAM" id="SSF51695">
    <property type="entry name" value="PLC-like phosphodiesterases"/>
    <property type="match status" value="1"/>
</dbReference>
<proteinExistence type="predicted"/>
<evidence type="ECO:0000313" key="1">
    <source>
        <dbReference type="EMBL" id="KAF9585899.1"/>
    </source>
</evidence>
<protein>
    <recommendedName>
        <fullName evidence="3">PLC-like phosphodiesterase</fullName>
    </recommendedName>
</protein>
<dbReference type="Gene3D" id="3.20.20.190">
    <property type="entry name" value="Phosphatidylinositol (PI) phosphodiesterase"/>
    <property type="match status" value="1"/>
</dbReference>
<dbReference type="Proteomes" id="UP000780801">
    <property type="component" value="Unassembled WGS sequence"/>
</dbReference>
<sequence length="453" mass="51690">MHKRDASGNFVPEANGVDLRPREIHNISMPLSAFQAKAVVNSTDMLCNGRADICDLRYNQVTYPGTHNSASYDLEYDCQLATKTCLQKTTVCTQQAQNCTKGWEVRCTKITNTCTKNLPSWLHWLCGAFSSVCESTEQFCLGWEEICTSSLDICTLWGSACLDVVPDWAIKCLWENQPGYPIARQLQDGIRFLDLGTCLTNNDTQVVMCHGQGLIRALGVSLDSILQQILQFMLANPNEVLTIEFNETDGDIPILSRMIVSKILQYFTLSTGELMFWSRKSISDPWPTLRDMILANKRIMLFFGDTYDPIPDPKPGWANQKNLWKQDGFTYTSQDSMPRELNKTYYDWCAQGPPTDGSYVRWQQIDINMAILEDDIINEIKQGRIPQLCIEPLAIETNGAFLDAIGNYCYKRWPYWFRVRVNNYWHGNVFKVASLFNDWNVARVRAGDSITPY</sequence>
<dbReference type="CDD" id="cd08557">
    <property type="entry name" value="PI-PLCc_bacteria_like"/>
    <property type="match status" value="1"/>
</dbReference>
<dbReference type="Pfam" id="PF26146">
    <property type="entry name" value="PI-PLC_X"/>
    <property type="match status" value="1"/>
</dbReference>
<evidence type="ECO:0008006" key="3">
    <source>
        <dbReference type="Google" id="ProtNLM"/>
    </source>
</evidence>
<dbReference type="InterPro" id="IPR017946">
    <property type="entry name" value="PLC-like_Pdiesterase_TIM-brl"/>
</dbReference>
<keyword evidence="2" id="KW-1185">Reference proteome</keyword>
<dbReference type="PANTHER" id="PTHR13593:SF140">
    <property type="entry name" value="PLC-LIKE PHOSPHODIESTERASE"/>
    <property type="match status" value="1"/>
</dbReference>
<reference evidence="1" key="1">
    <citation type="journal article" date="2020" name="Fungal Divers.">
        <title>Resolving the Mortierellaceae phylogeny through synthesis of multi-gene phylogenetics and phylogenomics.</title>
        <authorList>
            <person name="Vandepol N."/>
            <person name="Liber J."/>
            <person name="Desiro A."/>
            <person name="Na H."/>
            <person name="Kennedy M."/>
            <person name="Barry K."/>
            <person name="Grigoriev I.V."/>
            <person name="Miller A.N."/>
            <person name="O'Donnell K."/>
            <person name="Stajich J.E."/>
            <person name="Bonito G."/>
        </authorList>
    </citation>
    <scope>NUCLEOTIDE SEQUENCE</scope>
    <source>
        <strain evidence="1">KOD1015</strain>
    </source>
</reference>
<gene>
    <name evidence="1" type="ORF">BGW38_000170</name>
</gene>
<name>A0A9P6G2M1_9FUNG</name>
<dbReference type="AlphaFoldDB" id="A0A9P6G2M1"/>
<dbReference type="InterPro" id="IPR051057">
    <property type="entry name" value="PI-PLC_domain"/>
</dbReference>